<keyword evidence="2" id="KW-1185">Reference proteome</keyword>
<proteinExistence type="predicted"/>
<evidence type="ECO:0000313" key="2">
    <source>
        <dbReference type="Proteomes" id="UP001500631"/>
    </source>
</evidence>
<sequence length="123" mass="13579">MIEDKFKELEAKIFAMLEENKSLKVELGLLKESLSQCMTESANTIESLKTESAHKIETIQTESAQALATLQAASSQALETLQAESAQTVQALQDENALIQSRNAELTMHLKKIMSRLESLGVQ</sequence>
<dbReference type="EMBL" id="BAABKE010000005">
    <property type="protein sequence ID" value="GAA5101143.1"/>
    <property type="molecule type" value="Genomic_DNA"/>
</dbReference>
<accession>A0ABP9MVE2</accession>
<comment type="caution">
    <text evidence="1">The sequence shown here is derived from an EMBL/GenBank/DDBJ whole genome shotgun (WGS) entry which is preliminary data.</text>
</comment>
<dbReference type="RefSeq" id="WP_077925768.1">
    <property type="nucleotide sequence ID" value="NZ_BAABKE010000005.1"/>
</dbReference>
<evidence type="ECO:0000313" key="1">
    <source>
        <dbReference type="EMBL" id="GAA5101143.1"/>
    </source>
</evidence>
<name>A0ABP9MVE2_9GAMM</name>
<dbReference type="Proteomes" id="UP001500631">
    <property type="component" value="Unassembled WGS sequence"/>
</dbReference>
<organism evidence="1 2">
    <name type="scientific">Wohlfahrtiimonas larvae</name>
    <dbReference type="NCBI Taxonomy" id="1157986"/>
    <lineage>
        <taxon>Bacteria</taxon>
        <taxon>Pseudomonadati</taxon>
        <taxon>Pseudomonadota</taxon>
        <taxon>Gammaproteobacteria</taxon>
        <taxon>Cardiobacteriales</taxon>
        <taxon>Ignatzschineriaceae</taxon>
        <taxon>Wohlfahrtiimonas</taxon>
    </lineage>
</organism>
<gene>
    <name evidence="1" type="ORF">GCM10023338_16620</name>
</gene>
<protein>
    <submittedName>
        <fullName evidence="1">Uncharacterized protein</fullName>
    </submittedName>
</protein>
<reference evidence="2" key="1">
    <citation type="journal article" date="2019" name="Int. J. Syst. Evol. Microbiol.">
        <title>The Global Catalogue of Microorganisms (GCM) 10K type strain sequencing project: providing services to taxonomists for standard genome sequencing and annotation.</title>
        <authorList>
            <consortium name="The Broad Institute Genomics Platform"/>
            <consortium name="The Broad Institute Genome Sequencing Center for Infectious Disease"/>
            <person name="Wu L."/>
            <person name="Ma J."/>
        </authorList>
    </citation>
    <scope>NUCLEOTIDE SEQUENCE [LARGE SCALE GENOMIC DNA]</scope>
    <source>
        <strain evidence="2">JCM 18424</strain>
    </source>
</reference>